<name>A0A1H0NZX3_9BACI</name>
<dbReference type="RefSeq" id="WP_338011829.1">
    <property type="nucleotide sequence ID" value="NZ_FNJU01000001.1"/>
</dbReference>
<dbReference type="PIRSF" id="PIRSF002599">
    <property type="entry name" value="Cold_shock_A"/>
    <property type="match status" value="1"/>
</dbReference>
<accession>A0A1H0NZX3</accession>
<keyword evidence="3" id="KW-1185">Reference proteome</keyword>
<dbReference type="EMBL" id="FNJU01000001">
    <property type="protein sequence ID" value="SDO98337.1"/>
    <property type="molecule type" value="Genomic_DNA"/>
</dbReference>
<dbReference type="Proteomes" id="UP000199159">
    <property type="component" value="Unassembled WGS sequence"/>
</dbReference>
<feature type="transmembrane region" description="Helical" evidence="1">
    <location>
        <begin position="71"/>
        <end position="91"/>
    </location>
</feature>
<evidence type="ECO:0000313" key="3">
    <source>
        <dbReference type="Proteomes" id="UP000199159"/>
    </source>
</evidence>
<dbReference type="AlphaFoldDB" id="A0A1H0NZX3"/>
<dbReference type="InterPro" id="IPR012156">
    <property type="entry name" value="Cold_shock_CspA"/>
</dbReference>
<keyword evidence="1" id="KW-0472">Membrane</keyword>
<dbReference type="GO" id="GO:0003676">
    <property type="term" value="F:nucleic acid binding"/>
    <property type="evidence" value="ECO:0007669"/>
    <property type="project" value="InterPro"/>
</dbReference>
<feature type="transmembrane region" description="Helical" evidence="1">
    <location>
        <begin position="40"/>
        <end position="59"/>
    </location>
</feature>
<reference evidence="3" key="1">
    <citation type="submission" date="2016-10" db="EMBL/GenBank/DDBJ databases">
        <authorList>
            <person name="Varghese N."/>
            <person name="Submissions S."/>
        </authorList>
    </citation>
    <scope>NUCLEOTIDE SEQUENCE [LARGE SCALE GENOMIC DNA]</scope>
    <source>
        <strain evidence="3">IBRC-M10078</strain>
    </source>
</reference>
<dbReference type="STRING" id="930152.SAMN05216565_10197"/>
<keyword evidence="1" id="KW-0812">Transmembrane</keyword>
<feature type="transmembrane region" description="Helical" evidence="1">
    <location>
        <begin position="6"/>
        <end position="24"/>
    </location>
</feature>
<evidence type="ECO:0000313" key="2">
    <source>
        <dbReference type="EMBL" id="SDO98337.1"/>
    </source>
</evidence>
<protein>
    <submittedName>
        <fullName evidence="2">Uncharacterized membrane protein YsdA, DUF1294 family</fullName>
    </submittedName>
</protein>
<organism evidence="2 3">
    <name type="scientific">Litchfieldia salsa</name>
    <dbReference type="NCBI Taxonomy" id="930152"/>
    <lineage>
        <taxon>Bacteria</taxon>
        <taxon>Bacillati</taxon>
        <taxon>Bacillota</taxon>
        <taxon>Bacilli</taxon>
        <taxon>Bacillales</taxon>
        <taxon>Bacillaceae</taxon>
        <taxon>Litchfieldia</taxon>
    </lineage>
</organism>
<evidence type="ECO:0000256" key="1">
    <source>
        <dbReference type="SAM" id="Phobius"/>
    </source>
</evidence>
<dbReference type="Pfam" id="PF06961">
    <property type="entry name" value="DUF1294"/>
    <property type="match status" value="1"/>
</dbReference>
<gene>
    <name evidence="2" type="ORF">SAMN05216565_10197</name>
</gene>
<proteinExistence type="predicted"/>
<keyword evidence="1" id="KW-1133">Transmembrane helix</keyword>
<dbReference type="InterPro" id="IPR010718">
    <property type="entry name" value="DUF1294"/>
</dbReference>
<sequence>MNNWVLVMIYILINFYGYTVMYSDKKKAKRNEWRISERQIWLTAILGGALGLTIGMFRFRHKTKHMSFRVFLPVLATVTAAGYMYILISLIK</sequence>